<evidence type="ECO:0000313" key="2">
    <source>
        <dbReference type="Proteomes" id="UP000307562"/>
    </source>
</evidence>
<keyword evidence="2" id="KW-1185">Reference proteome</keyword>
<keyword evidence="1" id="KW-0614">Plasmid</keyword>
<accession>A0A4V1IFK0</accession>
<reference evidence="2" key="1">
    <citation type="submission" date="2019-05" db="EMBL/GenBank/DDBJ databases">
        <title>Complete Genome Sequence and Methylation Pattern of the Halophilic Archaeon Natrinema pallidum BOL6-1.</title>
        <authorList>
            <person name="DasSarma P."/>
            <person name="DasSarma B.P."/>
            <person name="DasSarma S.L."/>
            <person name="Martinez F.L."/>
            <person name="Guzman D."/>
            <person name="Roberts R.J."/>
            <person name="DasSarma S."/>
        </authorList>
    </citation>
    <scope>NUCLEOTIDE SEQUENCE [LARGE SCALE GENOMIC DNA]</scope>
    <source>
        <strain evidence="2">BOL6-1</strain>
        <plasmid evidence="2">pnpa70</plasmid>
    </source>
</reference>
<organism evidence="1 2">
    <name type="scientific">Natrinema pallidum</name>
    <dbReference type="NCBI Taxonomy" id="69527"/>
    <lineage>
        <taxon>Archaea</taxon>
        <taxon>Methanobacteriati</taxon>
        <taxon>Methanobacteriota</taxon>
        <taxon>Stenosarchaea group</taxon>
        <taxon>Halobacteria</taxon>
        <taxon>Halobacteriales</taxon>
        <taxon>Natrialbaceae</taxon>
        <taxon>Natrinema</taxon>
    </lineage>
</organism>
<name>A0A4V1IFK0_9EURY</name>
<dbReference type="EMBL" id="CP040639">
    <property type="protein sequence ID" value="QCW05264.1"/>
    <property type="molecule type" value="Genomic_DNA"/>
</dbReference>
<dbReference type="GeneID" id="96158159"/>
<geneLocation type="plasmid" evidence="2">
    <name>pnpa70</name>
</geneLocation>
<proteinExistence type="predicted"/>
<dbReference type="RefSeq" id="WP_138655721.1">
    <property type="nucleotide sequence ID" value="NZ_CP040639.1"/>
</dbReference>
<sequence length="75" mass="8151">MSSHVLAPDGMLEAHCDDCDWTYERSLEAGDDLSIEDNQEIAERVVRNHEYTCKATGDGWGETATVAFDGVGGDS</sequence>
<dbReference type="AlphaFoldDB" id="A0A4V1IFK0"/>
<evidence type="ECO:0000313" key="1">
    <source>
        <dbReference type="EMBL" id="QCW05264.1"/>
    </source>
</evidence>
<gene>
    <name evidence="1" type="ORF">FGF80_18640</name>
</gene>
<dbReference type="KEGG" id="npl:FGF80_18640"/>
<protein>
    <submittedName>
        <fullName evidence="1">Uncharacterized protein</fullName>
    </submittedName>
</protein>
<dbReference type="Proteomes" id="UP000307562">
    <property type="component" value="Plasmid pNPA70"/>
</dbReference>